<evidence type="ECO:0000313" key="3">
    <source>
        <dbReference type="Proteomes" id="UP000461443"/>
    </source>
</evidence>
<evidence type="ECO:0000313" key="2">
    <source>
        <dbReference type="EMBL" id="NDL64242.1"/>
    </source>
</evidence>
<dbReference type="AlphaFoldDB" id="A0A845SLI5"/>
<sequence length="146" mass="16410">MGESVKITDANIIHPKITARAVTFNELHKNSTLAQVLSSFARHRIVFKYAQALSEDYHGDLWQTWLLSNGGWFMTPKTQQNYHVCVPGNYYDGAMTAETFGITISLYAQGEICWTTERDVDVDAYHALRDFALEHVEAAAILAAID</sequence>
<reference evidence="2 3" key="1">
    <citation type="submission" date="2019-12" db="EMBL/GenBank/DDBJ databases">
        <authorList>
            <person name="Lee S.D."/>
        </authorList>
    </citation>
    <scope>NUCLEOTIDE SEQUENCE [LARGE SCALE GENOMIC DNA]</scope>
    <source>
        <strain evidence="2 3">SAP-6</strain>
    </source>
</reference>
<name>A0A845SLI5_9GAMM</name>
<protein>
    <submittedName>
        <fullName evidence="2">Antirestriction protein</fullName>
    </submittedName>
</protein>
<comment type="caution">
    <text evidence="2">The sequence shown here is derived from an EMBL/GenBank/DDBJ whole genome shotgun (WGS) entry which is preliminary data.</text>
</comment>
<dbReference type="Proteomes" id="UP000461443">
    <property type="component" value="Unassembled WGS sequence"/>
</dbReference>
<proteinExistence type="inferred from homology"/>
<reference evidence="2 3" key="2">
    <citation type="submission" date="2020-02" db="EMBL/GenBank/DDBJ databases">
        <title>The new genus of Enterobacteriales.</title>
        <authorList>
            <person name="Kim I.S."/>
        </authorList>
    </citation>
    <scope>NUCLEOTIDE SEQUENCE [LARGE SCALE GENOMIC DNA]</scope>
    <source>
        <strain evidence="2 3">SAP-6</strain>
    </source>
</reference>
<organism evidence="2 3">
    <name type="scientific">Acerihabitans arboris</name>
    <dbReference type="NCBI Taxonomy" id="2691583"/>
    <lineage>
        <taxon>Bacteria</taxon>
        <taxon>Pseudomonadati</taxon>
        <taxon>Pseudomonadota</taxon>
        <taxon>Gammaproteobacteria</taxon>
        <taxon>Enterobacterales</taxon>
        <taxon>Pectobacteriaceae</taxon>
        <taxon>Acerihabitans</taxon>
    </lineage>
</organism>
<dbReference type="InterPro" id="IPR004914">
    <property type="entry name" value="Antirestrict"/>
</dbReference>
<dbReference type="Gene3D" id="3.30.70.3580">
    <property type="entry name" value="Antirestriction protein"/>
    <property type="match status" value="1"/>
</dbReference>
<accession>A0A845SLI5</accession>
<dbReference type="InterPro" id="IPR042297">
    <property type="entry name" value="Antirestriction_sf"/>
</dbReference>
<dbReference type="RefSeq" id="WP_162366958.1">
    <property type="nucleotide sequence ID" value="NZ_WUBS01000011.1"/>
</dbReference>
<comment type="similarity">
    <text evidence="1">Belongs to the antirestriction protein family.</text>
</comment>
<dbReference type="EMBL" id="WUBS01000011">
    <property type="protein sequence ID" value="NDL64242.1"/>
    <property type="molecule type" value="Genomic_DNA"/>
</dbReference>
<keyword evidence="3" id="KW-1185">Reference proteome</keyword>
<dbReference type="Pfam" id="PF03230">
    <property type="entry name" value="Antirestrict"/>
    <property type="match status" value="1"/>
</dbReference>
<evidence type="ECO:0000256" key="1">
    <source>
        <dbReference type="ARBA" id="ARBA00008618"/>
    </source>
</evidence>
<gene>
    <name evidence="2" type="ORF">GRH90_15995</name>
</gene>